<dbReference type="EMBL" id="BJVJ01000061">
    <property type="protein sequence ID" value="GEL25719.1"/>
    <property type="molecule type" value="Genomic_DNA"/>
</dbReference>
<evidence type="ECO:0000313" key="4">
    <source>
        <dbReference type="EMBL" id="GEL25719.1"/>
    </source>
</evidence>
<name>A0A511DLM4_9PSEU</name>
<reference evidence="4 5" key="1">
    <citation type="submission" date="2019-07" db="EMBL/GenBank/DDBJ databases">
        <title>Whole genome shotgun sequence of Pseudonocardia sulfidoxydans NBRC 16205.</title>
        <authorList>
            <person name="Hosoyama A."/>
            <person name="Uohara A."/>
            <person name="Ohji S."/>
            <person name="Ichikawa N."/>
        </authorList>
    </citation>
    <scope>NUCLEOTIDE SEQUENCE [LARGE SCALE GENOMIC DNA]</scope>
    <source>
        <strain evidence="4 5">NBRC 16205</strain>
    </source>
</reference>
<gene>
    <name evidence="4" type="ORF">PSU4_46730</name>
</gene>
<feature type="signal peptide" evidence="2">
    <location>
        <begin position="1"/>
        <end position="46"/>
    </location>
</feature>
<evidence type="ECO:0000256" key="2">
    <source>
        <dbReference type="SAM" id="SignalP"/>
    </source>
</evidence>
<feature type="chain" id="PRO_5039358033" evidence="2">
    <location>
        <begin position="47"/>
        <end position="599"/>
    </location>
</feature>
<keyword evidence="4" id="KW-0449">Lipoprotein</keyword>
<sequence length="599" mass="60714">MNARTTAPVSAGAAAPAGLRGTAPRRKRAVLVVLLAVLAAAASACATVPGDSSVQVLRKVSDGEAPPAPPGPVDGTNPLDLVRGFVYASGSSADRHGAARRFLAPEAGTWDDGASVTVLDEQFGTVPVASGPDSTTVRIRGTRIGTLTNSGAFEPDEAPVEADVTVVRRDGQWRIASLPPGVFVRLSDLRSNYRSIKVFFVDPVRSTVVPDLRYLPAVPAKAQAARAVDMLLDGPSAALAGAVASRLPETASLTSNVTETADGGLVVDLTGVGTLDDAGRRLLAAQVVLTLSEVNASRVRLLIDGAPVLPATLDVTRADVASAAADAADAGAPQQPALVAAGGRVRKLGGDDPGGVVAGQMGNGAFDIASAAVTIDGGRQAVVSREGGRSRLIVGEGDKPLQATEVTGAVLTRPTWAPGGTEVWTVADGTTVSRVVLDPGAPPRRAPVDASALTAAGGSITSFRMSRDGMRVAAVVGGRVVTASVARAFDGSVTLRGARLLRPGELGDAVAVDWRSTDTVVVVSARSDRAVSLVSADGLALDSVSGSNLTPPLRAVAAAPNRPLLVVDQGGVWSFSGGQLDTWRLVAGGMPDAVPFYPG</sequence>
<dbReference type="Proteomes" id="UP000321685">
    <property type="component" value="Unassembled WGS sequence"/>
</dbReference>
<dbReference type="AlphaFoldDB" id="A0A511DLM4"/>
<keyword evidence="5" id="KW-1185">Reference proteome</keyword>
<organism evidence="4 5">
    <name type="scientific">Pseudonocardia sulfidoxydans NBRC 16205</name>
    <dbReference type="NCBI Taxonomy" id="1223511"/>
    <lineage>
        <taxon>Bacteria</taxon>
        <taxon>Bacillati</taxon>
        <taxon>Actinomycetota</taxon>
        <taxon>Actinomycetes</taxon>
        <taxon>Pseudonocardiales</taxon>
        <taxon>Pseudonocardiaceae</taxon>
        <taxon>Pseudonocardia</taxon>
    </lineage>
</organism>
<dbReference type="Pfam" id="PF25976">
    <property type="entry name" value="LpqB_N"/>
    <property type="match status" value="1"/>
</dbReference>
<protein>
    <submittedName>
        <fullName evidence="4">Lipoprotein</fullName>
    </submittedName>
</protein>
<dbReference type="Pfam" id="PF10647">
    <property type="entry name" value="Gmad1"/>
    <property type="match status" value="1"/>
</dbReference>
<evidence type="ECO:0000313" key="5">
    <source>
        <dbReference type="Proteomes" id="UP000321685"/>
    </source>
</evidence>
<proteinExistence type="predicted"/>
<dbReference type="OrthoDB" id="3226781at2"/>
<dbReference type="InterPro" id="IPR019606">
    <property type="entry name" value="GerMN"/>
</dbReference>
<evidence type="ECO:0000256" key="1">
    <source>
        <dbReference type="SAM" id="MobiDB-lite"/>
    </source>
</evidence>
<dbReference type="RefSeq" id="WP_147112425.1">
    <property type="nucleotide sequence ID" value="NZ_BJVJ01000061.1"/>
</dbReference>
<feature type="region of interest" description="Disordered" evidence="1">
    <location>
        <begin position="1"/>
        <end position="20"/>
    </location>
</feature>
<evidence type="ECO:0000259" key="3">
    <source>
        <dbReference type="SMART" id="SM00909"/>
    </source>
</evidence>
<accession>A0A511DLM4</accession>
<comment type="caution">
    <text evidence="4">The sequence shown here is derived from an EMBL/GenBank/DDBJ whole genome shotgun (WGS) entry which is preliminary data.</text>
</comment>
<dbReference type="InterPro" id="IPR018910">
    <property type="entry name" value="LpqB_C"/>
</dbReference>
<dbReference type="SUPFAM" id="SSF101898">
    <property type="entry name" value="NHL repeat"/>
    <property type="match status" value="1"/>
</dbReference>
<feature type="domain" description="GerMN" evidence="3">
    <location>
        <begin position="224"/>
        <end position="312"/>
    </location>
</feature>
<dbReference type="SMART" id="SM00909">
    <property type="entry name" value="Germane"/>
    <property type="match status" value="1"/>
</dbReference>
<dbReference type="Pfam" id="PF10646">
    <property type="entry name" value="Germane"/>
    <property type="match status" value="1"/>
</dbReference>
<keyword evidence="2" id="KW-0732">Signal</keyword>
<dbReference type="InterPro" id="IPR059026">
    <property type="entry name" value="LpqB_N"/>
</dbReference>